<dbReference type="Gene3D" id="1.10.530.40">
    <property type="match status" value="1"/>
</dbReference>
<gene>
    <name evidence="5" type="ORF">EDC28_101334</name>
</gene>
<dbReference type="GO" id="GO:0031640">
    <property type="term" value="P:killing of cells of another organism"/>
    <property type="evidence" value="ECO:0007669"/>
    <property type="project" value="UniProtKB-KW"/>
</dbReference>
<dbReference type="GO" id="GO:0003796">
    <property type="term" value="F:lysozyme activity"/>
    <property type="evidence" value="ECO:0007669"/>
    <property type="project" value="UniProtKB-EC"/>
</dbReference>
<dbReference type="InterPro" id="IPR023346">
    <property type="entry name" value="Lysozyme-like_dom_sf"/>
</dbReference>
<dbReference type="InterPro" id="IPR002196">
    <property type="entry name" value="Glyco_hydro_24"/>
</dbReference>
<dbReference type="PANTHER" id="PTHR38107:SF3">
    <property type="entry name" value="LYSOZYME RRRD-RELATED"/>
    <property type="match status" value="1"/>
</dbReference>
<dbReference type="GO" id="GO:0042742">
    <property type="term" value="P:defense response to bacterium"/>
    <property type="evidence" value="ECO:0007669"/>
    <property type="project" value="UniProtKB-KW"/>
</dbReference>
<evidence type="ECO:0000256" key="2">
    <source>
        <dbReference type="ARBA" id="ARBA00022638"/>
    </source>
</evidence>
<keyword evidence="4" id="KW-0378">Hydrolase</keyword>
<reference evidence="5 6" key="1">
    <citation type="submission" date="2018-11" db="EMBL/GenBank/DDBJ databases">
        <title>Genomic Encyclopedia of Type Strains, Phase IV (KMG-IV): sequencing the most valuable type-strain genomes for metagenomic binning, comparative biology and taxonomic classification.</title>
        <authorList>
            <person name="Goeker M."/>
        </authorList>
    </citation>
    <scope>NUCLEOTIDE SEQUENCE [LARGE SCALE GENOMIC DNA]</scope>
    <source>
        <strain evidence="5 6">DSM 21945</strain>
    </source>
</reference>
<protein>
    <recommendedName>
        <fullName evidence="4">Lysozyme</fullName>
        <ecNumber evidence="4">3.2.1.17</ecNumber>
    </recommendedName>
</protein>
<dbReference type="GO" id="GO:0009253">
    <property type="term" value="P:peptidoglycan catabolic process"/>
    <property type="evidence" value="ECO:0007669"/>
    <property type="project" value="InterPro"/>
</dbReference>
<dbReference type="InterPro" id="IPR033907">
    <property type="entry name" value="Endolysin_autolysin"/>
</dbReference>
<evidence type="ECO:0000256" key="3">
    <source>
        <dbReference type="ARBA" id="ARBA00023200"/>
    </source>
</evidence>
<sequence>MNALSLSPQGLDLLKSIETLALKPYDDQSGNVIHQWLPGATIGYGHLISEAQWPLYADGLNVAGAEALFKSDLAPFEQAVNRLVTRTLTQYKFDALVILMFNIGIGAFSSSSVLKLVNDPATPTPYADLEEAWKAWDKSQGKFNQGLANRRAAEWNLYSKGIYQRW</sequence>
<evidence type="ECO:0000256" key="1">
    <source>
        <dbReference type="ARBA" id="ARBA00022529"/>
    </source>
</evidence>
<dbReference type="InterPro" id="IPR023347">
    <property type="entry name" value="Lysozyme_dom_sf"/>
</dbReference>
<keyword evidence="2 4" id="KW-0081">Bacteriolytic enzyme</keyword>
<keyword evidence="3" id="KW-1035">Host cytoplasm</keyword>
<dbReference type="PANTHER" id="PTHR38107">
    <property type="match status" value="1"/>
</dbReference>
<dbReference type="EMBL" id="RJUL01000001">
    <property type="protein sequence ID" value="ROQ30648.1"/>
    <property type="molecule type" value="Genomic_DNA"/>
</dbReference>
<dbReference type="CDD" id="cd00737">
    <property type="entry name" value="lyz_endolysin_autolysin"/>
    <property type="match status" value="1"/>
</dbReference>
<dbReference type="EC" id="3.2.1.17" evidence="4"/>
<dbReference type="AlphaFoldDB" id="A0A3N1PRI9"/>
<keyword evidence="6" id="KW-1185">Reference proteome</keyword>
<accession>A0A3N1PRI9</accession>
<dbReference type="RefSeq" id="WP_123420455.1">
    <property type="nucleotide sequence ID" value="NZ_RJUL01000001.1"/>
</dbReference>
<keyword evidence="4" id="KW-0326">Glycosidase</keyword>
<dbReference type="SUPFAM" id="SSF53955">
    <property type="entry name" value="Lysozyme-like"/>
    <property type="match status" value="1"/>
</dbReference>
<evidence type="ECO:0000256" key="4">
    <source>
        <dbReference type="RuleBase" id="RU003788"/>
    </source>
</evidence>
<dbReference type="InterPro" id="IPR051018">
    <property type="entry name" value="Bacteriophage_GH24"/>
</dbReference>
<proteinExistence type="inferred from homology"/>
<dbReference type="Proteomes" id="UP000268033">
    <property type="component" value="Unassembled WGS sequence"/>
</dbReference>
<comment type="similarity">
    <text evidence="4">Belongs to the glycosyl hydrolase 24 family.</text>
</comment>
<dbReference type="GO" id="GO:0016998">
    <property type="term" value="P:cell wall macromolecule catabolic process"/>
    <property type="evidence" value="ECO:0007669"/>
    <property type="project" value="InterPro"/>
</dbReference>
<keyword evidence="1 4" id="KW-0929">Antimicrobial</keyword>
<evidence type="ECO:0000313" key="5">
    <source>
        <dbReference type="EMBL" id="ROQ30648.1"/>
    </source>
</evidence>
<comment type="caution">
    <text evidence="5">The sequence shown here is derived from an EMBL/GenBank/DDBJ whole genome shotgun (WGS) entry which is preliminary data.</text>
</comment>
<evidence type="ECO:0000313" key="6">
    <source>
        <dbReference type="Proteomes" id="UP000268033"/>
    </source>
</evidence>
<organism evidence="5 6">
    <name type="scientific">Gallaecimonas pentaromativorans</name>
    <dbReference type="NCBI Taxonomy" id="584787"/>
    <lineage>
        <taxon>Bacteria</taxon>
        <taxon>Pseudomonadati</taxon>
        <taxon>Pseudomonadota</taxon>
        <taxon>Gammaproteobacteria</taxon>
        <taxon>Enterobacterales</taxon>
        <taxon>Gallaecimonadaceae</taxon>
        <taxon>Gallaecimonas</taxon>
    </lineage>
</organism>
<comment type="catalytic activity">
    <reaction evidence="4">
        <text>Hydrolysis of (1-&gt;4)-beta-linkages between N-acetylmuramic acid and N-acetyl-D-glucosamine residues in a peptidoglycan and between N-acetyl-D-glucosamine residues in chitodextrins.</text>
        <dbReference type="EC" id="3.2.1.17"/>
    </reaction>
</comment>
<dbReference type="Pfam" id="PF00959">
    <property type="entry name" value="Phage_lysozyme"/>
    <property type="match status" value="1"/>
</dbReference>
<name>A0A3N1PRI9_9GAMM</name>